<dbReference type="PANTHER" id="PTHR46098">
    <property type="entry name" value="TRNA (CYTOSINE(38)-C(5))-METHYLTRANSFERASE"/>
    <property type="match status" value="1"/>
</dbReference>
<evidence type="ECO:0000256" key="7">
    <source>
        <dbReference type="RuleBase" id="RU000416"/>
    </source>
</evidence>
<dbReference type="PANTHER" id="PTHR46098:SF1">
    <property type="entry name" value="TRNA (CYTOSINE(38)-C(5))-METHYLTRANSFERASE"/>
    <property type="match status" value="1"/>
</dbReference>
<dbReference type="Gene3D" id="3.90.120.30">
    <property type="match status" value="1"/>
</dbReference>
<evidence type="ECO:0000256" key="1">
    <source>
        <dbReference type="ARBA" id="ARBA00022603"/>
    </source>
</evidence>
<dbReference type="PROSITE" id="PS51679">
    <property type="entry name" value="SAM_MT_C5"/>
    <property type="match status" value="1"/>
</dbReference>
<dbReference type="InterPro" id="IPR029063">
    <property type="entry name" value="SAM-dependent_MTases_sf"/>
</dbReference>
<evidence type="ECO:0000256" key="3">
    <source>
        <dbReference type="ARBA" id="ARBA00022691"/>
    </source>
</evidence>
<dbReference type="Gene3D" id="3.40.50.150">
    <property type="entry name" value="Vaccinia Virus protein VP39"/>
    <property type="match status" value="1"/>
</dbReference>
<keyword evidence="2 6" id="KW-0808">Transferase</keyword>
<feature type="active site" evidence="6">
    <location>
        <position position="154"/>
    </location>
</feature>
<dbReference type="GO" id="GO:0003886">
    <property type="term" value="F:DNA (cytosine-5-)-methyltransferase activity"/>
    <property type="evidence" value="ECO:0007669"/>
    <property type="project" value="UniProtKB-EC"/>
</dbReference>
<dbReference type="NCBIfam" id="TIGR00675">
    <property type="entry name" value="dcm"/>
    <property type="match status" value="1"/>
</dbReference>
<keyword evidence="3 6" id="KW-0949">S-adenosyl-L-methionine</keyword>
<dbReference type="Pfam" id="PF00145">
    <property type="entry name" value="DNA_methylase"/>
    <property type="match status" value="1"/>
</dbReference>
<dbReference type="EMBL" id="VUOE01000002">
    <property type="protein sequence ID" value="KAA2216600.1"/>
    <property type="molecule type" value="Genomic_DNA"/>
</dbReference>
<gene>
    <name evidence="9" type="primary">dcm</name>
    <name evidence="9" type="ORF">F0361_11400</name>
</gene>
<dbReference type="PRINTS" id="PR00105">
    <property type="entry name" value="C5METTRFRASE"/>
</dbReference>
<dbReference type="CDD" id="cd00315">
    <property type="entry name" value="Cyt_C5_DNA_methylase"/>
    <property type="match status" value="1"/>
</dbReference>
<evidence type="ECO:0000256" key="8">
    <source>
        <dbReference type="RuleBase" id="RU000417"/>
    </source>
</evidence>
<evidence type="ECO:0000313" key="10">
    <source>
        <dbReference type="Proteomes" id="UP000323188"/>
    </source>
</evidence>
<dbReference type="Proteomes" id="UP000323188">
    <property type="component" value="Unassembled WGS sequence"/>
</dbReference>
<keyword evidence="4" id="KW-0680">Restriction system</keyword>
<dbReference type="EC" id="2.1.1.37" evidence="8"/>
<sequence>MGKKYSYIKKELQIKVDKITDNDLAYLTHYFHNHKNGVSQYFKPIAEQYLAELHEENNILKEPDFQYYLPIEWDIPFPPPKNPKFKFIDLFAGVGGIRLAYQNNGGKCVFSSEWDKYSKQTYEANFGEVPFGDITKISEKEIPDHDILLGGFPCQPFSIAGVSKKNSLGRQHGFLDKTQGTLFFDIARIIEHKKPKVFMLENVKNLVSHDKKKTFKVITETLTELGYSIHYKVLDARNYVPQHRERIIIVGFKKSVFHGKENFYFPEPPEEELAIRDILEKSVESKYTLSDKLWSYLQEYKRKHQAKGNGFGFGLTDLNGVSRTLSARYYKDGAEILIPQRGKNPRRLTPRECARIQGFPDNFIIPVSNNQAYKQFGNSVAMPLIQAIGKNIVKELLKIDEPVRKSHSISTAV</sequence>
<evidence type="ECO:0000256" key="6">
    <source>
        <dbReference type="PROSITE-ProRule" id="PRU01016"/>
    </source>
</evidence>
<dbReference type="AlphaFoldDB" id="A0A5B2TT18"/>
<proteinExistence type="inferred from homology"/>
<evidence type="ECO:0000256" key="5">
    <source>
        <dbReference type="ARBA" id="ARBA00047422"/>
    </source>
</evidence>
<comment type="caution">
    <text evidence="9">The sequence shown here is derived from an EMBL/GenBank/DDBJ whole genome shotgun (WGS) entry which is preliminary data.</text>
</comment>
<accession>A0A5B2TT18</accession>
<comment type="catalytic activity">
    <reaction evidence="5 8">
        <text>a 2'-deoxycytidine in DNA + S-adenosyl-L-methionine = a 5-methyl-2'-deoxycytidine in DNA + S-adenosyl-L-homocysteine + H(+)</text>
        <dbReference type="Rhea" id="RHEA:13681"/>
        <dbReference type="Rhea" id="RHEA-COMP:11369"/>
        <dbReference type="Rhea" id="RHEA-COMP:11370"/>
        <dbReference type="ChEBI" id="CHEBI:15378"/>
        <dbReference type="ChEBI" id="CHEBI:57856"/>
        <dbReference type="ChEBI" id="CHEBI:59789"/>
        <dbReference type="ChEBI" id="CHEBI:85452"/>
        <dbReference type="ChEBI" id="CHEBI:85454"/>
        <dbReference type="EC" id="2.1.1.37"/>
    </reaction>
</comment>
<dbReference type="InterPro" id="IPR018117">
    <property type="entry name" value="C5_DNA_meth_AS"/>
</dbReference>
<name>A0A5B2TT18_9FLAO</name>
<evidence type="ECO:0000256" key="4">
    <source>
        <dbReference type="ARBA" id="ARBA00022747"/>
    </source>
</evidence>
<dbReference type="SUPFAM" id="SSF53335">
    <property type="entry name" value="S-adenosyl-L-methionine-dependent methyltransferases"/>
    <property type="match status" value="1"/>
</dbReference>
<reference evidence="9 10" key="1">
    <citation type="submission" date="2019-09" db="EMBL/GenBank/DDBJ databases">
        <authorList>
            <person name="Khan S.A."/>
            <person name="Jeon C.O."/>
            <person name="Chun B.H."/>
            <person name="Jeong S.E."/>
        </authorList>
    </citation>
    <scope>NUCLEOTIDE SEQUENCE [LARGE SCALE GENOMIC DNA]</scope>
    <source>
        <strain evidence="9 10">KCTC 42508</strain>
    </source>
</reference>
<evidence type="ECO:0000313" key="9">
    <source>
        <dbReference type="EMBL" id="KAA2216600.1"/>
    </source>
</evidence>
<dbReference type="GO" id="GO:0009307">
    <property type="term" value="P:DNA restriction-modification system"/>
    <property type="evidence" value="ECO:0007669"/>
    <property type="project" value="UniProtKB-KW"/>
</dbReference>
<comment type="similarity">
    <text evidence="6 7">Belongs to the class I-like SAM-binding methyltransferase superfamily. C5-methyltransferase family.</text>
</comment>
<dbReference type="RefSeq" id="WP_154918737.1">
    <property type="nucleotide sequence ID" value="NZ_VUOE01000002.1"/>
</dbReference>
<keyword evidence="1 6" id="KW-0489">Methyltransferase</keyword>
<dbReference type="GO" id="GO:0032259">
    <property type="term" value="P:methylation"/>
    <property type="evidence" value="ECO:0007669"/>
    <property type="project" value="UniProtKB-KW"/>
</dbReference>
<dbReference type="PROSITE" id="PS00094">
    <property type="entry name" value="C5_MTASE_1"/>
    <property type="match status" value="1"/>
</dbReference>
<organism evidence="9 10">
    <name type="scientific">Maribacter flavus</name>
    <dbReference type="NCBI Taxonomy" id="1658664"/>
    <lineage>
        <taxon>Bacteria</taxon>
        <taxon>Pseudomonadati</taxon>
        <taxon>Bacteroidota</taxon>
        <taxon>Flavobacteriia</taxon>
        <taxon>Flavobacteriales</taxon>
        <taxon>Flavobacteriaceae</taxon>
        <taxon>Maribacter</taxon>
    </lineage>
</organism>
<dbReference type="InterPro" id="IPR001525">
    <property type="entry name" value="C5_MeTfrase"/>
</dbReference>
<dbReference type="InterPro" id="IPR050750">
    <property type="entry name" value="C5-MTase"/>
</dbReference>
<protein>
    <recommendedName>
        <fullName evidence="8">Cytosine-specific methyltransferase</fullName>
        <ecNumber evidence="8">2.1.1.37</ecNumber>
    </recommendedName>
</protein>
<evidence type="ECO:0000256" key="2">
    <source>
        <dbReference type="ARBA" id="ARBA00022679"/>
    </source>
</evidence>